<name>A0A4P6EKE2_9MICO</name>
<dbReference type="GO" id="GO:0000731">
    <property type="term" value="P:DNA synthesis involved in DNA repair"/>
    <property type="evidence" value="ECO:0007669"/>
    <property type="project" value="TreeGrafter"/>
</dbReference>
<dbReference type="EMBL" id="CP035494">
    <property type="protein sequence ID" value="QAY61739.1"/>
    <property type="molecule type" value="Genomic_DNA"/>
</dbReference>
<evidence type="ECO:0000256" key="2">
    <source>
        <dbReference type="ARBA" id="ARBA00023204"/>
    </source>
</evidence>
<dbReference type="Pfam" id="PF13555">
    <property type="entry name" value="AAA_29"/>
    <property type="match status" value="1"/>
</dbReference>
<dbReference type="OrthoDB" id="174137at2"/>
<dbReference type="Proteomes" id="UP000293995">
    <property type="component" value="Chromosome"/>
</dbReference>
<dbReference type="InterPro" id="IPR027417">
    <property type="entry name" value="P-loop_NTPase"/>
</dbReference>
<keyword evidence="1" id="KW-0227">DNA damage</keyword>
<dbReference type="KEGG" id="mprt:ET475_05615"/>
<dbReference type="PANTHER" id="PTHR32182">
    <property type="entry name" value="DNA REPLICATION AND REPAIR PROTEIN RECF"/>
    <property type="match status" value="1"/>
</dbReference>
<reference evidence="4 5" key="1">
    <citation type="submission" date="2019-01" db="EMBL/GenBank/DDBJ databases">
        <title>Genome sequencing of strain DFW100M-13.</title>
        <authorList>
            <person name="Heo J."/>
            <person name="Kim S.-J."/>
            <person name="Kim J.-S."/>
            <person name="Hong S.-B."/>
            <person name="Kwon S.-W."/>
        </authorList>
    </citation>
    <scope>NUCLEOTIDE SEQUENCE [LARGE SCALE GENOMIC DNA]</scope>
    <source>
        <strain evidence="4 5">DFW100M-13</strain>
    </source>
</reference>
<organism evidence="4 5">
    <name type="scientific">Microbacterium protaetiae</name>
    <dbReference type="NCBI Taxonomy" id="2509458"/>
    <lineage>
        <taxon>Bacteria</taxon>
        <taxon>Bacillati</taxon>
        <taxon>Actinomycetota</taxon>
        <taxon>Actinomycetes</taxon>
        <taxon>Micrococcales</taxon>
        <taxon>Microbacteriaceae</taxon>
        <taxon>Microbacterium</taxon>
    </lineage>
</organism>
<dbReference type="AlphaFoldDB" id="A0A4P6EKE2"/>
<dbReference type="PANTHER" id="PTHR32182:SF0">
    <property type="entry name" value="DNA REPLICATION AND REPAIR PROTEIN RECF"/>
    <property type="match status" value="1"/>
</dbReference>
<evidence type="ECO:0000256" key="3">
    <source>
        <dbReference type="ARBA" id="ARBA00023236"/>
    </source>
</evidence>
<dbReference type="Pfam" id="PF13558">
    <property type="entry name" value="SbcC_Walker_B"/>
    <property type="match status" value="1"/>
</dbReference>
<sequence length="1129" mass="125811">MTDALFSALEVDGANPSESGYRLARVEVYNWGTFDKSVWSLQPDGRTALLTGDIGSGKSTLVDAITTLLLPAHRIAYNKAAGAEAKERTLRSYVEGHYKSERNEATGASRPVGLRDHTSYSVILGRFTNIGYGESVTIAQVFHQKDRSGGQPERFFVTASVPLSIDPDFSRFGSDLKALRAQLRARGADIDNTFPEYHRRLRRLLGIPSEQAMDLFHQTVSMKSVGNLNDFVRDHMLEPVDASDRVRAIVDHFDNLVTAHEAVRTATEQLAVLGPLVAAADRFELAATRHRELSDERSAVVPFIAERVRELAAAGVAAADGELADADARKGEIGGARDALVPERDRLVLERAGVGGDRLSALEHEIPQAHAVHEERVERFRAYSAQLSALAMEPVETETDFRARVEAVAAGRARLDDDRTALRARQEPLFDRRAEVRHARRGVSDELEGLATRRNSLPADLDRVRHTLCAQLGLDETEVPFAAELLDIRDDFAPWRGAAERVLRGFALSLLVPQRLYSQVSQWVNDNRLNAHLVYLRVAERRVRTIPAAHEGPRLADAVTVEPGSFEEFLRGELERRADHVLASSVAQLQQEDRAVTVQGLIRDRDRHEKDDRRAVTDPRSWVLGRGSEEKLAALQAELAEHDDALAEIEHALAAIDTDAAALAARGQALAALEQYSAWQPLDVTAAAAQLATLEDERRALVAGSSRLTAIDEQLAGLDAEDARLRAEYDDVIGRIGALRTTRDTLAQRERREQETIASLDDDVLARARALYPSLSERAGRKDLRTIDGCDRLAQTLIGGLNSAIDAAQREMNGYTTSIQQQMGEFLRRWPALRDEMDADIRSIGDFRALHERVQRDDLPRFESEFRHQLNTNAMRELVGFNAWLRKQADEIRVRIETINQALEAIDYNPGRIIVLVAEPTVNQEVRRFRSDLREATTDALATDGGDPERQFEQIRALIERFKGRPGHAETDRTWTRRVTDVRTWFTFAASEQDRTTGEEFEHYTDSDGKSGGQKEKLAYTILAASLAYQFKLQWGQVASRDFRFVVIDEAFGRGSDASTRYALELFAKLGLQLLIVTPLQKVHVIEPYVSAIGFVDNPTGAASRVRTLTIEEFREQQRASALAAAERA</sequence>
<dbReference type="GO" id="GO:0009432">
    <property type="term" value="P:SOS response"/>
    <property type="evidence" value="ECO:0007669"/>
    <property type="project" value="UniProtKB-KW"/>
</dbReference>
<keyword evidence="3" id="KW-0742">SOS response</keyword>
<keyword evidence="5" id="KW-1185">Reference proteome</keyword>
<dbReference type="SUPFAM" id="SSF52540">
    <property type="entry name" value="P-loop containing nucleoside triphosphate hydrolases"/>
    <property type="match status" value="1"/>
</dbReference>
<evidence type="ECO:0000313" key="4">
    <source>
        <dbReference type="EMBL" id="QAY61739.1"/>
    </source>
</evidence>
<gene>
    <name evidence="4" type="ORF">ET475_05615</name>
</gene>
<proteinExistence type="predicted"/>
<evidence type="ECO:0008006" key="6">
    <source>
        <dbReference type="Google" id="ProtNLM"/>
    </source>
</evidence>
<keyword evidence="2" id="KW-0234">DNA repair</keyword>
<protein>
    <recommendedName>
        <fullName evidence="6">ATP-dependent exonuclease SbcCD, C subunit-like protein</fullName>
    </recommendedName>
</protein>
<accession>A0A4P6EKE2</accession>
<dbReference type="Gene3D" id="3.40.50.300">
    <property type="entry name" value="P-loop containing nucleotide triphosphate hydrolases"/>
    <property type="match status" value="1"/>
</dbReference>
<evidence type="ECO:0000256" key="1">
    <source>
        <dbReference type="ARBA" id="ARBA00022763"/>
    </source>
</evidence>
<dbReference type="GO" id="GO:0006302">
    <property type="term" value="P:double-strand break repair"/>
    <property type="evidence" value="ECO:0007669"/>
    <property type="project" value="TreeGrafter"/>
</dbReference>
<evidence type="ECO:0000313" key="5">
    <source>
        <dbReference type="Proteomes" id="UP000293995"/>
    </source>
</evidence>